<dbReference type="GO" id="GO:0000964">
    <property type="term" value="P:mitochondrial RNA 5'-end processing"/>
    <property type="evidence" value="ECO:0007669"/>
    <property type="project" value="TreeGrafter"/>
</dbReference>
<dbReference type="HOGENOM" id="CLU_003477_2_3_1"/>
<dbReference type="EMBL" id="JH668242">
    <property type="protein sequence ID" value="EIM20148.1"/>
    <property type="molecule type" value="Genomic_DNA"/>
</dbReference>
<dbReference type="KEGG" id="wse:WALSEDRAFT_52371"/>
<dbReference type="FunCoup" id="I4Y856">
    <property type="interactions" value="139"/>
</dbReference>
<dbReference type="OMA" id="SEWEQNT"/>
<dbReference type="Pfam" id="PF08634">
    <property type="entry name" value="Pet127"/>
    <property type="match status" value="1"/>
</dbReference>
<dbReference type="InParanoid" id="I4Y856"/>
<gene>
    <name evidence="1" type="ORF">WALSEDRAFT_52371</name>
</gene>
<dbReference type="AlphaFoldDB" id="I4Y856"/>
<keyword evidence="2" id="KW-1185">Reference proteome</keyword>
<name>I4Y856_WALMC</name>
<dbReference type="GO" id="GO:0005740">
    <property type="term" value="C:mitochondrial envelope"/>
    <property type="evidence" value="ECO:0007669"/>
    <property type="project" value="TreeGrafter"/>
</dbReference>
<organism evidence="1 2">
    <name type="scientific">Wallemia mellicola (strain ATCC MYA-4683 / CBS 633.66)</name>
    <name type="common">Wallemia sebi (CBS 633.66)</name>
    <dbReference type="NCBI Taxonomy" id="671144"/>
    <lineage>
        <taxon>Eukaryota</taxon>
        <taxon>Fungi</taxon>
        <taxon>Dikarya</taxon>
        <taxon>Basidiomycota</taxon>
        <taxon>Wallemiomycotina</taxon>
        <taxon>Wallemiomycetes</taxon>
        <taxon>Wallemiales</taxon>
        <taxon>Wallemiaceae</taxon>
        <taxon>Wallemia</taxon>
    </lineage>
</organism>
<evidence type="ECO:0000313" key="2">
    <source>
        <dbReference type="Proteomes" id="UP000005242"/>
    </source>
</evidence>
<dbReference type="eggNOG" id="ENOG502QPU6">
    <property type="taxonomic scope" value="Eukaryota"/>
</dbReference>
<protein>
    <submittedName>
        <fullName evidence="1">Pet127-domain-containing protein</fullName>
    </submittedName>
</protein>
<dbReference type="GeneID" id="18472581"/>
<dbReference type="Proteomes" id="UP000005242">
    <property type="component" value="Unassembled WGS sequence"/>
</dbReference>
<dbReference type="PANTHER" id="PTHR31014:SF0">
    <property type="entry name" value="MITOCHONDRIAL TRANSLATION SYSTEM COMPONENT PET127-RELATED"/>
    <property type="match status" value="1"/>
</dbReference>
<evidence type="ECO:0000313" key="1">
    <source>
        <dbReference type="EMBL" id="EIM20148.1"/>
    </source>
</evidence>
<dbReference type="RefSeq" id="XP_006959869.1">
    <property type="nucleotide sequence ID" value="XM_006959807.1"/>
</dbReference>
<sequence>MTSSKDKDLIELTKKQKCRYLGSTSSMTSVLSHIHFLLTNWKPVNFESLSEDFQGMSDNFSYSTKLPGAIVLRKVGQESSETTKEPIYAIDKDKSYDLEEDNVLLWVGTQLEKQLTMPTDEFSGLLRANPITDTVKEKMTEREAYHYSKANKILMRSQLDCFDSRLPRKTFDIKTRAVVAVRMDVLNYRAGGGYSIKKSRGLFESFEREYYDMVRSAFLKYSLQARIGAMDGIFVAYHNTQRIFGFQYVPLEEMDQRIYGSSVMASQSFKHSIGILERALDDATALIPDESLSITFDTREGEQYMSVYVESAEDTSENKVTYVIDYEVKSYINNKAVPKDKFVDFATIKNENASCRFSVTCMCSS</sequence>
<dbReference type="PANTHER" id="PTHR31014">
    <property type="entry name" value="MITOCHONDRIAL TRANSLATION SYSTEM COMPONENT PET127-RELATED"/>
    <property type="match status" value="1"/>
</dbReference>
<dbReference type="OrthoDB" id="10249045at2759"/>
<reference evidence="1 2" key="1">
    <citation type="journal article" date="2012" name="Fungal Genet. Biol.">
        <title>The genome of the xerotolerant mold Wallemia sebi reveals adaptations to osmotic stress and suggests cryptic sexual reproduction.</title>
        <authorList>
            <person name="Padamsee M."/>
            <person name="Kumar T.K.A."/>
            <person name="Riley R."/>
            <person name="Binder M."/>
            <person name="Boyd A."/>
            <person name="Calvo A.M."/>
            <person name="Furukawa K."/>
            <person name="Hesse C."/>
            <person name="Hohmann S."/>
            <person name="James T.Y."/>
            <person name="LaButti K."/>
            <person name="Lapidus A."/>
            <person name="Lindquist E."/>
            <person name="Lucas S."/>
            <person name="Miller K."/>
            <person name="Shantappa S."/>
            <person name="Grigoriev I.V."/>
            <person name="Hibbett D.S."/>
            <person name="McLaughlin D.J."/>
            <person name="Spatafora J.W."/>
            <person name="Aime M.C."/>
        </authorList>
    </citation>
    <scope>NUCLEOTIDE SEQUENCE [LARGE SCALE GENOMIC DNA]</scope>
    <source>
        <strain evidence="2">ATCC MYA-4683 / CBS 633.66</strain>
    </source>
</reference>
<accession>I4Y856</accession>
<proteinExistence type="predicted"/>
<dbReference type="InterPro" id="IPR013943">
    <property type="entry name" value="Pet127"/>
</dbReference>
<dbReference type="STRING" id="671144.I4Y856"/>